<reference evidence="1" key="1">
    <citation type="journal article" date="2008" name="BMC Genomics">
        <title>A conifer genomics resource of 200,000 spruce (Picea spp.) ESTs and 6,464 high-quality, sequence-finished full-length cDNAs for Sitka spruce (Picea sitchensis).</title>
        <authorList>
            <person name="Ralph S.G."/>
            <person name="Chun H.J."/>
            <person name="Kolosova N."/>
            <person name="Cooper D."/>
            <person name="Oddy C."/>
            <person name="Ritland C.E."/>
            <person name="Kirkpatrick R."/>
            <person name="Moore R."/>
            <person name="Barber S."/>
            <person name="Holt R.A."/>
            <person name="Jones S.J."/>
            <person name="Marra M.A."/>
            <person name="Douglas C.J."/>
            <person name="Ritland K."/>
            <person name="Bohlmann J."/>
        </authorList>
    </citation>
    <scope>NUCLEOTIDE SEQUENCE</scope>
    <source>
        <tissue evidence="1">Bark</tissue>
    </source>
</reference>
<protein>
    <submittedName>
        <fullName evidence="1">Uncharacterized protein</fullName>
    </submittedName>
</protein>
<dbReference type="AlphaFoldDB" id="A9NWQ2"/>
<dbReference type="InterPro" id="IPR034604">
    <property type="entry name" value="SRRP53"/>
</dbReference>
<accession>A9NWQ2</accession>
<dbReference type="GO" id="GO:0000380">
    <property type="term" value="P:alternative mRNA splicing, via spliceosome"/>
    <property type="evidence" value="ECO:0007669"/>
    <property type="project" value="InterPro"/>
</dbReference>
<dbReference type="PANTHER" id="PTHR31968:SF4">
    <property type="entry name" value="SERINE_ARGININE-RELATED PROTEIN 53"/>
    <property type="match status" value="1"/>
</dbReference>
<organism evidence="1">
    <name type="scientific">Picea sitchensis</name>
    <name type="common">Sitka spruce</name>
    <name type="synonym">Pinus sitchensis</name>
    <dbReference type="NCBI Taxonomy" id="3332"/>
    <lineage>
        <taxon>Eukaryota</taxon>
        <taxon>Viridiplantae</taxon>
        <taxon>Streptophyta</taxon>
        <taxon>Embryophyta</taxon>
        <taxon>Tracheophyta</taxon>
        <taxon>Spermatophyta</taxon>
        <taxon>Pinopsida</taxon>
        <taxon>Pinidae</taxon>
        <taxon>Conifers I</taxon>
        <taxon>Pinales</taxon>
        <taxon>Pinaceae</taxon>
        <taxon>Picea</taxon>
    </lineage>
</organism>
<sequence length="166" mass="18476">MRLQLSETVVKDSSKGMSAEWERFDFNKEAPLDDDTKLDHFGDDIGAKDDTGFLRNTGVTFGSSISQANREAKIQAAHEAAIFGALIHPSSNTSDLNHKVEKPLQSEQIEENTLGYLSKCKAEEDRGSKGNVLGNSVISEQVYAMQQGSWRDRARKLREQSQNQQS</sequence>
<name>A9NWQ2_PICSI</name>
<dbReference type="GO" id="GO:0005737">
    <property type="term" value="C:cytoplasm"/>
    <property type="evidence" value="ECO:0007669"/>
    <property type="project" value="TreeGrafter"/>
</dbReference>
<proteinExistence type="evidence at transcript level"/>
<dbReference type="PANTHER" id="PTHR31968">
    <property type="entry name" value="SERINE/ARGININE-RELATED PROTEIN 53"/>
    <property type="match status" value="1"/>
</dbReference>
<evidence type="ECO:0000313" key="1">
    <source>
        <dbReference type="EMBL" id="ABK25063.1"/>
    </source>
</evidence>
<dbReference type="GO" id="GO:0005634">
    <property type="term" value="C:nucleus"/>
    <property type="evidence" value="ECO:0007669"/>
    <property type="project" value="TreeGrafter"/>
</dbReference>
<dbReference type="EMBL" id="EF085767">
    <property type="protein sequence ID" value="ABK25063.1"/>
    <property type="molecule type" value="mRNA"/>
</dbReference>